<evidence type="ECO:0000313" key="3">
    <source>
        <dbReference type="Proteomes" id="UP000267804"/>
    </source>
</evidence>
<sequence length="125" mass="12622">MLTTVATVLAGLIGAGCVLMGVLAFRAPQGAAGFGIPDTPTEDPTFRAWLTVKAVRDIASGVFILILVAGATPHLLGWFMLAATGIPVGDALIVRRSNGPATAVYGVHGATALVMLVISALLLAA</sequence>
<evidence type="ECO:0000256" key="1">
    <source>
        <dbReference type="SAM" id="Phobius"/>
    </source>
</evidence>
<evidence type="ECO:0008006" key="4">
    <source>
        <dbReference type="Google" id="ProtNLM"/>
    </source>
</evidence>
<evidence type="ECO:0000313" key="2">
    <source>
        <dbReference type="EMBL" id="AYF28049.1"/>
    </source>
</evidence>
<keyword evidence="1" id="KW-0812">Transmembrane</keyword>
<dbReference type="InterPro" id="IPR025363">
    <property type="entry name" value="DUF4267"/>
</dbReference>
<dbReference type="EMBL" id="CP024087">
    <property type="protein sequence ID" value="AYF28049.1"/>
    <property type="molecule type" value="Genomic_DNA"/>
</dbReference>
<gene>
    <name evidence="2" type="ORF">CSH63_11445</name>
</gene>
<name>A0A386WKU9_9ACTN</name>
<feature type="transmembrane region" description="Helical" evidence="1">
    <location>
        <begin position="62"/>
        <end position="83"/>
    </location>
</feature>
<proteinExistence type="predicted"/>
<dbReference type="AlphaFoldDB" id="A0A386WKU9"/>
<accession>A0A386WKU9</accession>
<feature type="transmembrane region" description="Helical" evidence="1">
    <location>
        <begin position="6"/>
        <end position="25"/>
    </location>
</feature>
<dbReference type="Pfam" id="PF14087">
    <property type="entry name" value="DUF4267"/>
    <property type="match status" value="1"/>
</dbReference>
<feature type="transmembrane region" description="Helical" evidence="1">
    <location>
        <begin position="103"/>
        <end position="124"/>
    </location>
</feature>
<protein>
    <recommendedName>
        <fullName evidence="4">DUF4267 domain-containing protein</fullName>
    </recommendedName>
</protein>
<reference evidence="2 3" key="1">
    <citation type="submission" date="2017-10" db="EMBL/GenBank/DDBJ databases">
        <title>Integration of genomic and chemical information greatly accelerates assignment of the full stereostructure of myelolactone, a potent inhibitor of myeloma from a marine-derived Micromonospora.</title>
        <authorList>
            <person name="Kim M.C."/>
            <person name="Machado H."/>
            <person name="Jensen P.R."/>
            <person name="Fenical W."/>
        </authorList>
    </citation>
    <scope>NUCLEOTIDE SEQUENCE [LARGE SCALE GENOMIC DNA]</scope>
    <source>
        <strain evidence="2 3">CNY-010</strain>
    </source>
</reference>
<organism evidence="2 3">
    <name type="scientific">Micromonospora tulbaghiae</name>
    <dbReference type="NCBI Taxonomy" id="479978"/>
    <lineage>
        <taxon>Bacteria</taxon>
        <taxon>Bacillati</taxon>
        <taxon>Actinomycetota</taxon>
        <taxon>Actinomycetes</taxon>
        <taxon>Micromonosporales</taxon>
        <taxon>Micromonosporaceae</taxon>
        <taxon>Micromonospora</taxon>
    </lineage>
</organism>
<dbReference type="RefSeq" id="WP_120570251.1">
    <property type="nucleotide sequence ID" value="NZ_CP024087.1"/>
</dbReference>
<keyword evidence="1" id="KW-1133">Transmembrane helix</keyword>
<dbReference type="KEGG" id="mtua:CSH63_11445"/>
<dbReference type="Proteomes" id="UP000267804">
    <property type="component" value="Chromosome"/>
</dbReference>
<keyword evidence="1" id="KW-0472">Membrane</keyword>